<evidence type="ECO:0000256" key="2">
    <source>
        <dbReference type="SAM" id="MobiDB-lite"/>
    </source>
</evidence>
<dbReference type="InterPro" id="IPR039561">
    <property type="entry name" value="Peptidase_M15C"/>
</dbReference>
<feature type="region of interest" description="Disordered" evidence="2">
    <location>
        <begin position="214"/>
        <end position="234"/>
    </location>
</feature>
<dbReference type="SUPFAM" id="SSF55166">
    <property type="entry name" value="Hedgehog/DD-peptidase"/>
    <property type="match status" value="1"/>
</dbReference>
<dbReference type="RefSeq" id="WP_349804909.1">
    <property type="nucleotide sequence ID" value="NZ_JBEGDP010000014.1"/>
</dbReference>
<name>A0ABV1P0A9_9ACTN</name>
<dbReference type="PANTHER" id="PTHR33393">
    <property type="entry name" value="POLYGLUTAMINE SYNTHESIS ACCESSORY PROTEIN RV0574C-RELATED"/>
    <property type="match status" value="1"/>
</dbReference>
<dbReference type="Gene3D" id="3.30.1380.10">
    <property type="match status" value="1"/>
</dbReference>
<dbReference type="SMART" id="SM00854">
    <property type="entry name" value="PGA_cap"/>
    <property type="match status" value="1"/>
</dbReference>
<dbReference type="InterPro" id="IPR052169">
    <property type="entry name" value="CW_Biosynth-Accessory"/>
</dbReference>
<organism evidence="4 5">
    <name type="scientific">Nocardioides kribbensis</name>
    <dbReference type="NCBI Taxonomy" id="305517"/>
    <lineage>
        <taxon>Bacteria</taxon>
        <taxon>Bacillati</taxon>
        <taxon>Actinomycetota</taxon>
        <taxon>Actinomycetes</taxon>
        <taxon>Propionibacteriales</taxon>
        <taxon>Nocardioidaceae</taxon>
        <taxon>Nocardioides</taxon>
    </lineage>
</organism>
<dbReference type="InterPro" id="IPR009045">
    <property type="entry name" value="Zn_M74/Hedgehog-like"/>
</dbReference>
<proteinExistence type="inferred from homology"/>
<dbReference type="InterPro" id="IPR019079">
    <property type="entry name" value="Capsule_synth_CapA"/>
</dbReference>
<evidence type="ECO:0000259" key="3">
    <source>
        <dbReference type="SMART" id="SM00854"/>
    </source>
</evidence>
<feature type="compositionally biased region" description="Low complexity" evidence="2">
    <location>
        <begin position="45"/>
        <end position="60"/>
    </location>
</feature>
<feature type="compositionally biased region" description="Pro residues" evidence="2">
    <location>
        <begin position="390"/>
        <end position="406"/>
    </location>
</feature>
<dbReference type="SUPFAM" id="SSF56300">
    <property type="entry name" value="Metallo-dependent phosphatases"/>
    <property type="match status" value="1"/>
</dbReference>
<dbReference type="EMBL" id="JBEGDP010000014">
    <property type="protein sequence ID" value="MEQ7848165.1"/>
    <property type="molecule type" value="Genomic_DNA"/>
</dbReference>
<dbReference type="Pfam" id="PF09587">
    <property type="entry name" value="PGA_cap"/>
    <property type="match status" value="1"/>
</dbReference>
<sequence length="604" mass="63125">MRHHGRRGERCGRRRGAGALVGALVGSLVLGGCSPDSEAESARTSEAPASEAGRAASAAPAGPTATLAFAGDVHLEGALRGLSERPRSTLGPMSRVLRGADLAMVNLESALTRPGTGAPAAKELEDPSLRYWFRSPPSALDLLDRSGVDVVSVANNHGADYGAAGLRDTLAIAADSPVGVVGVGADPTAAFTPHRVEVEGLGVGVLAADSSPLESADPTWSVREGAGPGLATARTPDAPRLLAAVRDSAATDDVTVVYLHWGEEGAACPTPLQQDLAASLAEAGADVVVGSHSHQLQGGGLLDDAYVGYGLGNFLWYHGRQAETGVLEVEVSADAVEGVTWRPALIPELGGQPQPVTGAARGEAVADWRRLRGCTGLEPGPGAAAEPGGQPDPPQQPAPTQQPDPPATEALPAYRSEVRRIGPAVRRSMLGSSHRPTCPVPLPDLRQLRMSYVGFDGAARTGAMVVHEDVAEEVTQIFRTLYRERFPIRRMRLVDAYGGDDDRSMAANNTSGYNCRTVAGTDRFSDHAFGRALDINPVQNPYVLGGEVLPPAGRAFADVDRSPGARAVPGVIARGDVVFRAFASRGWEWGGDYSEPDWQHWSAP</sequence>
<feature type="region of interest" description="Disordered" evidence="2">
    <location>
        <begin position="373"/>
        <end position="412"/>
    </location>
</feature>
<dbReference type="CDD" id="cd07381">
    <property type="entry name" value="MPP_CapA"/>
    <property type="match status" value="1"/>
</dbReference>
<accession>A0ABV1P0A9</accession>
<evidence type="ECO:0000256" key="1">
    <source>
        <dbReference type="ARBA" id="ARBA00005662"/>
    </source>
</evidence>
<keyword evidence="5" id="KW-1185">Reference proteome</keyword>
<feature type="compositionally biased region" description="Low complexity" evidence="2">
    <location>
        <begin position="380"/>
        <end position="389"/>
    </location>
</feature>
<feature type="domain" description="Capsule synthesis protein CapA" evidence="3">
    <location>
        <begin position="66"/>
        <end position="318"/>
    </location>
</feature>
<dbReference type="InterPro" id="IPR029052">
    <property type="entry name" value="Metallo-depent_PP-like"/>
</dbReference>
<comment type="similarity">
    <text evidence="1">Belongs to the CapA family.</text>
</comment>
<comment type="caution">
    <text evidence="4">The sequence shown here is derived from an EMBL/GenBank/DDBJ whole genome shotgun (WGS) entry which is preliminary data.</text>
</comment>
<reference evidence="4 5" key="1">
    <citation type="submission" date="2024-02" db="EMBL/GenBank/DDBJ databases">
        <title>Full genome sequence of Nocardioides kribbensis.</title>
        <authorList>
            <person name="Poletto B.L."/>
            <person name="Silva G."/>
            <person name="Galante D."/>
            <person name="Campos K.R."/>
            <person name="Santos M.B.N."/>
            <person name="Sacchi C.T."/>
        </authorList>
    </citation>
    <scope>NUCLEOTIDE SEQUENCE [LARGE SCALE GENOMIC DNA]</scope>
    <source>
        <strain evidence="4 5">O4R</strain>
    </source>
</reference>
<protein>
    <submittedName>
        <fullName evidence="4">CapA family protein</fullName>
    </submittedName>
</protein>
<dbReference type="Pfam" id="PF13539">
    <property type="entry name" value="Peptidase_M15_4"/>
    <property type="match status" value="1"/>
</dbReference>
<dbReference type="PROSITE" id="PS51257">
    <property type="entry name" value="PROKAR_LIPOPROTEIN"/>
    <property type="match status" value="1"/>
</dbReference>
<gene>
    <name evidence="4" type="ORF">V6R90_12845</name>
</gene>
<evidence type="ECO:0000313" key="4">
    <source>
        <dbReference type="EMBL" id="MEQ7848165.1"/>
    </source>
</evidence>
<dbReference type="Proteomes" id="UP001482520">
    <property type="component" value="Unassembled WGS sequence"/>
</dbReference>
<evidence type="ECO:0000313" key="5">
    <source>
        <dbReference type="Proteomes" id="UP001482520"/>
    </source>
</evidence>
<dbReference type="PANTHER" id="PTHR33393:SF13">
    <property type="entry name" value="PGA BIOSYNTHESIS PROTEIN CAPA"/>
    <property type="match status" value="1"/>
</dbReference>
<feature type="region of interest" description="Disordered" evidence="2">
    <location>
        <begin position="35"/>
        <end position="60"/>
    </location>
</feature>
<dbReference type="Gene3D" id="3.60.21.10">
    <property type="match status" value="1"/>
</dbReference>